<dbReference type="OrthoDB" id="4178485at2"/>
<proteinExistence type="predicted"/>
<evidence type="ECO:0000313" key="1">
    <source>
        <dbReference type="EMBL" id="TDU89567.1"/>
    </source>
</evidence>
<evidence type="ECO:0000313" key="2">
    <source>
        <dbReference type="Proteomes" id="UP000295151"/>
    </source>
</evidence>
<dbReference type="AlphaFoldDB" id="A0A4R7TDX0"/>
<organism evidence="1 2">
    <name type="scientific">Kribbella voronezhensis</name>
    <dbReference type="NCBI Taxonomy" id="2512212"/>
    <lineage>
        <taxon>Bacteria</taxon>
        <taxon>Bacillati</taxon>
        <taxon>Actinomycetota</taxon>
        <taxon>Actinomycetes</taxon>
        <taxon>Propionibacteriales</taxon>
        <taxon>Kribbellaceae</taxon>
        <taxon>Kribbella</taxon>
    </lineage>
</organism>
<name>A0A4R7TDX0_9ACTN</name>
<gene>
    <name evidence="1" type="ORF">EV138_3139</name>
</gene>
<dbReference type="RefSeq" id="WP_133979617.1">
    <property type="nucleotide sequence ID" value="NZ_SOCE01000001.1"/>
</dbReference>
<protein>
    <submittedName>
        <fullName evidence="1">Uncharacterized protein</fullName>
    </submittedName>
</protein>
<accession>A0A4R7TDX0</accession>
<sequence>MNSSNEAEVGQILHQRGWRQAFTVAEMANAWSRLVGEVERGYEEQVDEYTNDLSCRNWLHLAWPLLDDQTILNWSARIEELDSRFLAATVDDDGYRLGQFHGVKNPDMWWWRRYPRVLTGDLERTLRSAGSIGTDPATGSTPPPE</sequence>
<dbReference type="EMBL" id="SOCE01000001">
    <property type="protein sequence ID" value="TDU89567.1"/>
    <property type="molecule type" value="Genomic_DNA"/>
</dbReference>
<keyword evidence="2" id="KW-1185">Reference proteome</keyword>
<comment type="caution">
    <text evidence="1">The sequence shown here is derived from an EMBL/GenBank/DDBJ whole genome shotgun (WGS) entry which is preliminary data.</text>
</comment>
<dbReference type="Proteomes" id="UP000295151">
    <property type="component" value="Unassembled WGS sequence"/>
</dbReference>
<reference evidence="1 2" key="1">
    <citation type="submission" date="2019-03" db="EMBL/GenBank/DDBJ databases">
        <title>Genomic Encyclopedia of Type Strains, Phase III (KMG-III): the genomes of soil and plant-associated and newly described type strains.</title>
        <authorList>
            <person name="Whitman W."/>
        </authorList>
    </citation>
    <scope>NUCLEOTIDE SEQUENCE [LARGE SCALE GENOMIC DNA]</scope>
    <source>
        <strain evidence="1 2">VKM Ac-2575</strain>
    </source>
</reference>